<dbReference type="InterPro" id="IPR000719">
    <property type="entry name" value="Prot_kinase_dom"/>
</dbReference>
<dbReference type="GO" id="GO:0005886">
    <property type="term" value="C:plasma membrane"/>
    <property type="evidence" value="ECO:0000318"/>
    <property type="project" value="GO_Central"/>
</dbReference>
<evidence type="ECO:0000256" key="14">
    <source>
        <dbReference type="ARBA" id="ARBA00047899"/>
    </source>
</evidence>
<keyword evidence="3" id="KW-0723">Serine/threonine-protein kinase</keyword>
<evidence type="ECO:0000256" key="7">
    <source>
        <dbReference type="ARBA" id="ARBA00022741"/>
    </source>
</evidence>
<keyword evidence="4" id="KW-0808">Transferase</keyword>
<evidence type="ECO:0000259" key="19">
    <source>
        <dbReference type="PROSITE" id="PS50011"/>
    </source>
</evidence>
<evidence type="ECO:0000256" key="17">
    <source>
        <dbReference type="SAM" id="Phobius"/>
    </source>
</evidence>
<comment type="catalytic activity">
    <reaction evidence="15">
        <text>L-seryl-[protein] + ATP = O-phospho-L-seryl-[protein] + ADP + H(+)</text>
        <dbReference type="Rhea" id="RHEA:17989"/>
        <dbReference type="Rhea" id="RHEA-COMP:9863"/>
        <dbReference type="Rhea" id="RHEA-COMP:11604"/>
        <dbReference type="ChEBI" id="CHEBI:15378"/>
        <dbReference type="ChEBI" id="CHEBI:29999"/>
        <dbReference type="ChEBI" id="CHEBI:30616"/>
        <dbReference type="ChEBI" id="CHEBI:83421"/>
        <dbReference type="ChEBI" id="CHEBI:456216"/>
        <dbReference type="EC" id="2.7.11.1"/>
    </reaction>
</comment>
<dbReference type="InterPro" id="IPR043891">
    <property type="entry name" value="SPARK"/>
</dbReference>
<dbReference type="SUPFAM" id="SSF56112">
    <property type="entry name" value="Protein kinase-like (PK-like)"/>
    <property type="match status" value="1"/>
</dbReference>
<evidence type="ECO:0000256" key="12">
    <source>
        <dbReference type="ARBA" id="ARBA00023170"/>
    </source>
</evidence>
<dbReference type="Proteomes" id="UP000006882">
    <property type="component" value="Chromosome G6"/>
</dbReference>
<proteinExistence type="predicted"/>
<dbReference type="FunFam" id="1.10.510.10:FF:000287">
    <property type="entry name" value="probable LRR receptor-like serine/threonine-protein kinase RKF3"/>
    <property type="match status" value="1"/>
</dbReference>
<evidence type="ECO:0000256" key="16">
    <source>
        <dbReference type="PROSITE-ProRule" id="PRU10141"/>
    </source>
</evidence>
<dbReference type="eggNOG" id="KOG1187">
    <property type="taxonomic scope" value="Eukaryota"/>
</dbReference>
<evidence type="ECO:0000256" key="8">
    <source>
        <dbReference type="ARBA" id="ARBA00022777"/>
    </source>
</evidence>
<dbReference type="GO" id="GO:0005524">
    <property type="term" value="F:ATP binding"/>
    <property type="evidence" value="ECO:0007669"/>
    <property type="project" value="UniProtKB-UniRule"/>
</dbReference>
<evidence type="ECO:0000256" key="3">
    <source>
        <dbReference type="ARBA" id="ARBA00022527"/>
    </source>
</evidence>
<evidence type="ECO:0000313" key="21">
    <source>
        <dbReference type="Proteomes" id="UP000006882"/>
    </source>
</evidence>
<feature type="domain" description="Protein kinase" evidence="19">
    <location>
        <begin position="302"/>
        <end position="564"/>
    </location>
</feature>
<dbReference type="PANTHER" id="PTHR47989">
    <property type="entry name" value="OS01G0750732 PROTEIN"/>
    <property type="match status" value="1"/>
</dbReference>
<keyword evidence="7 16" id="KW-0547">Nucleotide-binding</keyword>
<keyword evidence="21" id="KW-1185">Reference proteome</keyword>
<organism evidence="20 21">
    <name type="scientific">Prunus persica</name>
    <name type="common">Peach</name>
    <name type="synonym">Amygdalus persica</name>
    <dbReference type="NCBI Taxonomy" id="3760"/>
    <lineage>
        <taxon>Eukaryota</taxon>
        <taxon>Viridiplantae</taxon>
        <taxon>Streptophyta</taxon>
        <taxon>Embryophyta</taxon>
        <taxon>Tracheophyta</taxon>
        <taxon>Spermatophyta</taxon>
        <taxon>Magnoliopsida</taxon>
        <taxon>eudicotyledons</taxon>
        <taxon>Gunneridae</taxon>
        <taxon>Pentapetalae</taxon>
        <taxon>rosids</taxon>
        <taxon>fabids</taxon>
        <taxon>Rosales</taxon>
        <taxon>Rosaceae</taxon>
        <taxon>Amygdaloideae</taxon>
        <taxon>Amygdaleae</taxon>
        <taxon>Prunus</taxon>
    </lineage>
</organism>
<keyword evidence="10 17" id="KW-1133">Transmembrane helix</keyword>
<keyword evidence="6 18" id="KW-0732">Signal</keyword>
<keyword evidence="13" id="KW-0325">Glycoprotein</keyword>
<evidence type="ECO:0000256" key="18">
    <source>
        <dbReference type="SAM" id="SignalP"/>
    </source>
</evidence>
<accession>A0A251NZA5</accession>
<name>A0A251NZA5_PRUPE</name>
<dbReference type="InterPro" id="IPR008271">
    <property type="entry name" value="Ser/Thr_kinase_AS"/>
</dbReference>
<feature type="binding site" evidence="16">
    <location>
        <position position="330"/>
    </location>
    <ligand>
        <name>ATP</name>
        <dbReference type="ChEBI" id="CHEBI:30616"/>
    </ligand>
</feature>
<dbReference type="Pfam" id="PF19160">
    <property type="entry name" value="SPARK"/>
    <property type="match status" value="1"/>
</dbReference>
<keyword evidence="11 17" id="KW-0472">Membrane</keyword>
<evidence type="ECO:0000256" key="15">
    <source>
        <dbReference type="ARBA" id="ARBA00048679"/>
    </source>
</evidence>
<comment type="subcellular location">
    <subcellularLocation>
        <location evidence="1">Membrane</location>
        <topology evidence="1">Single-pass type I membrane protein</topology>
    </subcellularLocation>
</comment>
<keyword evidence="5 17" id="KW-0812">Transmembrane</keyword>
<feature type="signal peptide" evidence="18">
    <location>
        <begin position="1"/>
        <end position="18"/>
    </location>
</feature>
<dbReference type="PROSITE" id="PS00107">
    <property type="entry name" value="PROTEIN_KINASE_ATP"/>
    <property type="match status" value="1"/>
</dbReference>
<sequence>MPLFHFLLLGLVLGFTNSIAGSHETSHRKLGNVSCPLNINALQKLIRENSLPFPKQDIATECQYVLQGMRLIRSEYLRTSGLFSLSPDVLDVCWDSYENLVNEFIPGFDIKSTCGLKTSFISQTCMNITTKSDFESLVSAQELQQMKGSCDQSLKNNSACNSCVERLSTVRASYFKAPNDGNVSDSNGYPFIYAAAFANRFGPIDIGTAKCLFLLDFSPSRKKPKNSNAVMWGIMTGCFHGFVGAVIVLWFLWIWHKKWKRTKKENLVQIEPFSSVELESCGRNSSSLKLSFEEIRKATGNFSRENIIGMGGFGNVYKGILEDGSEVALKRFKNCSAVGDQLFAHEVEVISSVRHVNLVALRGYCISTLPREGHQRILACDLMRNGSLYDHLFQPEFKKLSWSIRQKIALGMARGLAYLHYGVQPAIIHRDIKASNVLLDETFEAKLADFGLAKFTSEGQTHVSTRVAGTLGYVAPEYALYGQISQKIDVYSFGVVLLEILSGKKAVIEFTDENRPLLLADWAWSQVREGRAFDVFDEGMPELGLPEAMERYVLVAVLASHPVAYARPTMDQIVKQLENTIPIPSIPDRPLSLLSHTDDAERSSRRFNVGIIVCSSRSWRNREALFAAVTLLLNASAINASRAIRVAVFSIAAGKILYRHPCFRI</sequence>
<dbReference type="InterPro" id="IPR011009">
    <property type="entry name" value="Kinase-like_dom_sf"/>
</dbReference>
<dbReference type="Gene3D" id="1.10.510.10">
    <property type="entry name" value="Transferase(Phosphotransferase) domain 1"/>
    <property type="match status" value="1"/>
</dbReference>
<keyword evidence="8" id="KW-0418">Kinase</keyword>
<dbReference type="InterPro" id="IPR017441">
    <property type="entry name" value="Protein_kinase_ATP_BS"/>
</dbReference>
<dbReference type="SMART" id="SM00220">
    <property type="entry name" value="S_TKc"/>
    <property type="match status" value="1"/>
</dbReference>
<dbReference type="FunFam" id="3.30.200.20:FF:000015">
    <property type="entry name" value="Somatic embryogenesis receptor kinase 1"/>
    <property type="match status" value="1"/>
</dbReference>
<feature type="chain" id="PRO_5012309806" description="non-specific serine/threonine protein kinase" evidence="18">
    <location>
        <begin position="19"/>
        <end position="665"/>
    </location>
</feature>
<dbReference type="CDD" id="cd14066">
    <property type="entry name" value="STKc_IRAK"/>
    <property type="match status" value="1"/>
</dbReference>
<evidence type="ECO:0000256" key="1">
    <source>
        <dbReference type="ARBA" id="ARBA00004479"/>
    </source>
</evidence>
<protein>
    <recommendedName>
        <fullName evidence="2">non-specific serine/threonine protein kinase</fullName>
        <ecNumber evidence="2">2.7.11.1</ecNumber>
    </recommendedName>
</protein>
<dbReference type="PROSITE" id="PS50011">
    <property type="entry name" value="PROTEIN_KINASE_DOM"/>
    <property type="match status" value="1"/>
</dbReference>
<dbReference type="GO" id="GO:0007165">
    <property type="term" value="P:signal transduction"/>
    <property type="evidence" value="ECO:0000318"/>
    <property type="project" value="GO_Central"/>
</dbReference>
<dbReference type="GO" id="GO:0004672">
    <property type="term" value="F:protein kinase activity"/>
    <property type="evidence" value="ECO:0000318"/>
    <property type="project" value="GO_Central"/>
</dbReference>
<evidence type="ECO:0000256" key="13">
    <source>
        <dbReference type="ARBA" id="ARBA00023180"/>
    </source>
</evidence>
<evidence type="ECO:0000256" key="6">
    <source>
        <dbReference type="ARBA" id="ARBA00022729"/>
    </source>
</evidence>
<dbReference type="EC" id="2.7.11.1" evidence="2"/>
<dbReference type="PROSITE" id="PS00108">
    <property type="entry name" value="PROTEIN_KINASE_ST"/>
    <property type="match status" value="1"/>
</dbReference>
<dbReference type="AlphaFoldDB" id="A0A251NZA5"/>
<dbReference type="GO" id="GO:0004674">
    <property type="term" value="F:protein serine/threonine kinase activity"/>
    <property type="evidence" value="ECO:0007669"/>
    <property type="project" value="UniProtKB-KW"/>
</dbReference>
<dbReference type="Pfam" id="PF00069">
    <property type="entry name" value="Pkinase"/>
    <property type="match status" value="1"/>
</dbReference>
<comment type="catalytic activity">
    <reaction evidence="14">
        <text>L-threonyl-[protein] + ATP = O-phospho-L-threonyl-[protein] + ADP + H(+)</text>
        <dbReference type="Rhea" id="RHEA:46608"/>
        <dbReference type="Rhea" id="RHEA-COMP:11060"/>
        <dbReference type="Rhea" id="RHEA-COMP:11605"/>
        <dbReference type="ChEBI" id="CHEBI:15378"/>
        <dbReference type="ChEBI" id="CHEBI:30013"/>
        <dbReference type="ChEBI" id="CHEBI:30616"/>
        <dbReference type="ChEBI" id="CHEBI:61977"/>
        <dbReference type="ChEBI" id="CHEBI:456216"/>
        <dbReference type="EC" id="2.7.11.1"/>
    </reaction>
</comment>
<evidence type="ECO:0000256" key="9">
    <source>
        <dbReference type="ARBA" id="ARBA00022840"/>
    </source>
</evidence>
<gene>
    <name evidence="20" type="ORF">PRUPE_6G332100</name>
</gene>
<dbReference type="Gene3D" id="3.30.200.20">
    <property type="entry name" value="Phosphorylase Kinase, domain 1"/>
    <property type="match status" value="1"/>
</dbReference>
<evidence type="ECO:0000256" key="11">
    <source>
        <dbReference type="ARBA" id="ARBA00023136"/>
    </source>
</evidence>
<keyword evidence="9 16" id="KW-0067">ATP-binding</keyword>
<evidence type="ECO:0000256" key="4">
    <source>
        <dbReference type="ARBA" id="ARBA00022679"/>
    </source>
</evidence>
<evidence type="ECO:0000313" key="20">
    <source>
        <dbReference type="EMBL" id="ONI04641.1"/>
    </source>
</evidence>
<reference evidence="20 21" key="1">
    <citation type="journal article" date="2013" name="Nat. Genet.">
        <title>The high-quality draft genome of peach (Prunus persica) identifies unique patterns of genetic diversity, domestication and genome evolution.</title>
        <authorList>
            <consortium name="International Peach Genome Initiative"/>
            <person name="Verde I."/>
            <person name="Abbott A.G."/>
            <person name="Scalabrin S."/>
            <person name="Jung S."/>
            <person name="Shu S."/>
            <person name="Marroni F."/>
            <person name="Zhebentyayeva T."/>
            <person name="Dettori M.T."/>
            <person name="Grimwood J."/>
            <person name="Cattonaro F."/>
            <person name="Zuccolo A."/>
            <person name="Rossini L."/>
            <person name="Jenkins J."/>
            <person name="Vendramin E."/>
            <person name="Meisel L.A."/>
            <person name="Decroocq V."/>
            <person name="Sosinski B."/>
            <person name="Prochnik S."/>
            <person name="Mitros T."/>
            <person name="Policriti A."/>
            <person name="Cipriani G."/>
            <person name="Dondini L."/>
            <person name="Ficklin S."/>
            <person name="Goodstein D.M."/>
            <person name="Xuan P."/>
            <person name="Del Fabbro C."/>
            <person name="Aramini V."/>
            <person name="Copetti D."/>
            <person name="Gonzalez S."/>
            <person name="Horner D.S."/>
            <person name="Falchi R."/>
            <person name="Lucas S."/>
            <person name="Mica E."/>
            <person name="Maldonado J."/>
            <person name="Lazzari B."/>
            <person name="Bielenberg D."/>
            <person name="Pirona R."/>
            <person name="Miculan M."/>
            <person name="Barakat A."/>
            <person name="Testolin R."/>
            <person name="Stella A."/>
            <person name="Tartarini S."/>
            <person name="Tonutti P."/>
            <person name="Arus P."/>
            <person name="Orellana A."/>
            <person name="Wells C."/>
            <person name="Main D."/>
            <person name="Vizzotto G."/>
            <person name="Silva H."/>
            <person name="Salamini F."/>
            <person name="Schmutz J."/>
            <person name="Morgante M."/>
            <person name="Rokhsar D.S."/>
        </authorList>
    </citation>
    <scope>NUCLEOTIDE SEQUENCE [LARGE SCALE GENOMIC DNA]</scope>
    <source>
        <strain evidence="21">cv. Nemared</strain>
    </source>
</reference>
<dbReference type="Gramene" id="ONI04641">
    <property type="protein sequence ID" value="ONI04641"/>
    <property type="gene ID" value="PRUPE_6G332100"/>
</dbReference>
<dbReference type="EMBL" id="CM007656">
    <property type="protein sequence ID" value="ONI04641.1"/>
    <property type="molecule type" value="Genomic_DNA"/>
</dbReference>
<dbReference type="PANTHER" id="PTHR47989:SF62">
    <property type="entry name" value="OS05G0423500 PROTEIN"/>
    <property type="match status" value="1"/>
</dbReference>
<evidence type="ECO:0000256" key="10">
    <source>
        <dbReference type="ARBA" id="ARBA00022989"/>
    </source>
</evidence>
<feature type="transmembrane region" description="Helical" evidence="17">
    <location>
        <begin position="229"/>
        <end position="255"/>
    </location>
</feature>
<keyword evidence="12" id="KW-0675">Receptor</keyword>
<evidence type="ECO:0000256" key="2">
    <source>
        <dbReference type="ARBA" id="ARBA00012513"/>
    </source>
</evidence>
<evidence type="ECO:0000256" key="5">
    <source>
        <dbReference type="ARBA" id="ARBA00022692"/>
    </source>
</evidence>